<organism evidence="6 7">
    <name type="scientific">Hoeflea prorocentri</name>
    <dbReference type="NCBI Taxonomy" id="1922333"/>
    <lineage>
        <taxon>Bacteria</taxon>
        <taxon>Pseudomonadati</taxon>
        <taxon>Pseudomonadota</taxon>
        <taxon>Alphaproteobacteria</taxon>
        <taxon>Hyphomicrobiales</taxon>
        <taxon>Rhizobiaceae</taxon>
        <taxon>Hoeflea</taxon>
    </lineage>
</organism>
<dbReference type="GO" id="GO:0005829">
    <property type="term" value="C:cytosol"/>
    <property type="evidence" value="ECO:0007669"/>
    <property type="project" value="TreeGrafter"/>
</dbReference>
<dbReference type="Proteomes" id="UP001151234">
    <property type="component" value="Unassembled WGS sequence"/>
</dbReference>
<dbReference type="RefSeq" id="WP_267989421.1">
    <property type="nucleotide sequence ID" value="NZ_JAPJZI010000001.1"/>
</dbReference>
<dbReference type="InterPro" id="IPR036390">
    <property type="entry name" value="WH_DNA-bd_sf"/>
</dbReference>
<dbReference type="Pfam" id="PF00027">
    <property type="entry name" value="cNMP_binding"/>
    <property type="match status" value="1"/>
</dbReference>
<reference evidence="6" key="1">
    <citation type="submission" date="2022-11" db="EMBL/GenBank/DDBJ databases">
        <title>Draft genome sequence of Hoeflea poritis E7-10 and Hoeflea prorocentri PM5-8, separated from scleractinian coral Porites lutea and marine dinoflagellate.</title>
        <authorList>
            <person name="Zhang G."/>
            <person name="Wei Q."/>
            <person name="Cai L."/>
        </authorList>
    </citation>
    <scope>NUCLEOTIDE SEQUENCE</scope>
    <source>
        <strain evidence="6">PM5-8</strain>
    </source>
</reference>
<dbReference type="Gene3D" id="2.60.120.10">
    <property type="entry name" value="Jelly Rolls"/>
    <property type="match status" value="1"/>
</dbReference>
<dbReference type="PROSITE" id="PS50042">
    <property type="entry name" value="CNMP_BINDING_3"/>
    <property type="match status" value="1"/>
</dbReference>
<dbReference type="EMBL" id="JAPJZI010000001">
    <property type="protein sequence ID" value="MDA5397977.1"/>
    <property type="molecule type" value="Genomic_DNA"/>
</dbReference>
<feature type="domain" description="Cyclic nucleotide-binding" evidence="4">
    <location>
        <begin position="15"/>
        <end position="109"/>
    </location>
</feature>
<name>A0A9X3UF70_9HYPH</name>
<dbReference type="InterPro" id="IPR036388">
    <property type="entry name" value="WH-like_DNA-bd_sf"/>
</dbReference>
<evidence type="ECO:0000259" key="5">
    <source>
        <dbReference type="PROSITE" id="PS51063"/>
    </source>
</evidence>
<keyword evidence="1" id="KW-0805">Transcription regulation</keyword>
<dbReference type="SMART" id="SM00100">
    <property type="entry name" value="cNMP"/>
    <property type="match status" value="1"/>
</dbReference>
<comment type="caution">
    <text evidence="6">The sequence shown here is derived from an EMBL/GenBank/DDBJ whole genome shotgun (WGS) entry which is preliminary data.</text>
</comment>
<gene>
    <name evidence="6" type="ORF">OQ273_05255</name>
</gene>
<proteinExistence type="predicted"/>
<dbReference type="GO" id="GO:0003677">
    <property type="term" value="F:DNA binding"/>
    <property type="evidence" value="ECO:0007669"/>
    <property type="project" value="UniProtKB-KW"/>
</dbReference>
<evidence type="ECO:0000256" key="3">
    <source>
        <dbReference type="ARBA" id="ARBA00023163"/>
    </source>
</evidence>
<dbReference type="PANTHER" id="PTHR24567:SF74">
    <property type="entry name" value="HTH-TYPE TRANSCRIPTIONAL REGULATOR ARCR"/>
    <property type="match status" value="1"/>
</dbReference>
<accession>A0A9X3UF70</accession>
<keyword evidence="2" id="KW-0238">DNA-binding</keyword>
<evidence type="ECO:0000256" key="1">
    <source>
        <dbReference type="ARBA" id="ARBA00023015"/>
    </source>
</evidence>
<dbReference type="PROSITE" id="PS51063">
    <property type="entry name" value="HTH_CRP_2"/>
    <property type="match status" value="1"/>
</dbReference>
<dbReference type="SUPFAM" id="SSF51206">
    <property type="entry name" value="cAMP-binding domain-like"/>
    <property type="match status" value="1"/>
</dbReference>
<evidence type="ECO:0000313" key="6">
    <source>
        <dbReference type="EMBL" id="MDA5397977.1"/>
    </source>
</evidence>
<dbReference type="InterPro" id="IPR018490">
    <property type="entry name" value="cNMP-bd_dom_sf"/>
</dbReference>
<evidence type="ECO:0000313" key="7">
    <source>
        <dbReference type="Proteomes" id="UP001151234"/>
    </source>
</evidence>
<evidence type="ECO:0000259" key="4">
    <source>
        <dbReference type="PROSITE" id="PS50042"/>
    </source>
</evidence>
<dbReference type="InterPro" id="IPR014710">
    <property type="entry name" value="RmlC-like_jellyroll"/>
</dbReference>
<dbReference type="AlphaFoldDB" id="A0A9X3UF70"/>
<protein>
    <submittedName>
        <fullName evidence="6">Crp/Fnr family transcriptional regulator</fullName>
    </submittedName>
</protein>
<evidence type="ECO:0000256" key="2">
    <source>
        <dbReference type="ARBA" id="ARBA00023125"/>
    </source>
</evidence>
<feature type="domain" description="HTH crp-type" evidence="5">
    <location>
        <begin position="149"/>
        <end position="217"/>
    </location>
</feature>
<dbReference type="InterPro" id="IPR000595">
    <property type="entry name" value="cNMP-bd_dom"/>
</dbReference>
<dbReference type="SUPFAM" id="SSF46785">
    <property type="entry name" value="Winged helix' DNA-binding domain"/>
    <property type="match status" value="1"/>
</dbReference>
<dbReference type="PANTHER" id="PTHR24567">
    <property type="entry name" value="CRP FAMILY TRANSCRIPTIONAL REGULATORY PROTEIN"/>
    <property type="match status" value="1"/>
</dbReference>
<dbReference type="Pfam" id="PF13545">
    <property type="entry name" value="HTH_Crp_2"/>
    <property type="match status" value="1"/>
</dbReference>
<dbReference type="Gene3D" id="1.10.10.10">
    <property type="entry name" value="Winged helix-like DNA-binding domain superfamily/Winged helix DNA-binding domain"/>
    <property type="match status" value="1"/>
</dbReference>
<sequence>MQQPADRQIAMESILLATAPADVASTILDQSEARSFERGATIFLQSEPAHSVYVVLEGWVKLFRISQNGGEAIVSVMTKGQSFGEAVAFRNDAYPVTAEAATDCRLLQVRANLILTMMKSRPEVCLAMLASTYKHLHGLVAQIEQLTAQTGAQRVAEFLLELCPVEEGPCAVTLPYDKVLIAGRLGMKPESLSRAFARLRSVGVKISQNQAAISDVRRLHTYVESDRADAWNWAQ</sequence>
<keyword evidence="3" id="KW-0804">Transcription</keyword>
<dbReference type="CDD" id="cd00038">
    <property type="entry name" value="CAP_ED"/>
    <property type="match status" value="1"/>
</dbReference>
<dbReference type="InterPro" id="IPR050397">
    <property type="entry name" value="Env_Response_Regulators"/>
</dbReference>
<dbReference type="GO" id="GO:0003700">
    <property type="term" value="F:DNA-binding transcription factor activity"/>
    <property type="evidence" value="ECO:0007669"/>
    <property type="project" value="TreeGrafter"/>
</dbReference>
<dbReference type="InterPro" id="IPR012318">
    <property type="entry name" value="HTH_CRP"/>
</dbReference>
<keyword evidence="7" id="KW-1185">Reference proteome</keyword>